<protein>
    <submittedName>
        <fullName evidence="3">MULTIHEME_CYTC domain-containing protein</fullName>
    </submittedName>
</protein>
<reference evidence="3 4" key="1">
    <citation type="submission" date="2022-03" db="EMBL/GenBank/DDBJ databases">
        <authorList>
            <person name="Koch H."/>
        </authorList>
    </citation>
    <scope>NUCLEOTIDE SEQUENCE [LARGE SCALE GENOMIC DNA]</scope>
    <source>
        <strain evidence="3 4">G1</strain>
    </source>
</reference>
<dbReference type="InterPro" id="IPR054337">
    <property type="entry name" value="Mtrc-MtrF-like_dom_II/IV"/>
</dbReference>
<dbReference type="PROSITE" id="PS51257">
    <property type="entry name" value="PROKAR_LIPOPROTEIN"/>
    <property type="match status" value="1"/>
</dbReference>
<sequence>MQIRWKMMGLMVAASAMFMLGGCGGKDGKDGRDGKDAASAVTVAALAPEQWSDLSLKAEVLSVAINSPPVVKFKVSDGAGNPVVGLAQSSKSTTNKLATYPNVSFSLAKLVPATNGSPSKWVNYIVTAVSNTTGEVTGGQRPSTENIGSLVDHGDGTYTYTFYRDITKVKEQVAAFTDSGNNRKADLGDLTYDPTLTHRLAIQISGAARGTGSNTADGSNSGVTAVNLKDPLNLIYDFIPATGKAITSANTQRDIVSTASCNECHSKLNALGFHGGSRNEARFCVVCHTDQRKFGRAASTSTGNAFTGTTYVADGEVQGDFPVFIHKLHLGEHLGKTGYDYAGVAYNHITYPQPITNCVKCHSKAPQAANWSSVPSRLACGSCHDGVNWSTGAGHIGGSATNDANCALCHKSADITRYHVTIDRSTSGTTDYASQLALPAGAKKIEYQIKDVKVVTPAGDTKRRAQITFRILMDGAPVTFKAYTAGATQLLDNFTGGPTLYAAIAVPREGIASPADFNTSISASLVNIWNGTQGTLGARDADGYYTATIGLPADLTARYIPNDAVMVSGVVGMGAFAQTNVAGFTAKTFNIPATAVWKEATGTNGNGVTLKARRKIVDAAKCNNCHGQLGIGPTFHSGVRNGGDMCALCHTPDYSTGHVSATQLGGGWSVSAKDLMHGIHAGAKRVVPFTYDSGYDFSHVTYPGVLKNCEQCHLPGTYDFRNAANADAVNSNSLLWNNAAHGIIRSDAIWKSQWVAAGNYGSRPSYSYTTNTWTYTTGVPGTADPTPANGGNLVHSPVASACFGCHDSAAAVSHMRLNGGSIYENPANVTVGGRGTAFTKVESCMACHGAGKAFDIKAVHGK</sequence>
<feature type="domain" description="Outer membrane cytochrome MtrC/MtrF-like" evidence="2">
    <location>
        <begin position="253"/>
        <end position="419"/>
    </location>
</feature>
<gene>
    <name evidence="3" type="ORF">GEAMG1_0373</name>
</gene>
<keyword evidence="4" id="KW-1185">Reference proteome</keyword>
<evidence type="ECO:0000256" key="1">
    <source>
        <dbReference type="SAM" id="SignalP"/>
    </source>
</evidence>
<organism evidence="3 4">
    <name type="scientific">Trichlorobacter ammonificans</name>
    <dbReference type="NCBI Taxonomy" id="2916410"/>
    <lineage>
        <taxon>Bacteria</taxon>
        <taxon>Pseudomonadati</taxon>
        <taxon>Thermodesulfobacteriota</taxon>
        <taxon>Desulfuromonadia</taxon>
        <taxon>Geobacterales</taxon>
        <taxon>Geobacteraceae</taxon>
        <taxon>Trichlorobacter</taxon>
    </lineage>
</organism>
<dbReference type="InterPro" id="IPR036280">
    <property type="entry name" value="Multihaem_cyt_sf"/>
</dbReference>
<feature type="domain" description="Outer membrane cytochrome MtrC/MtrF-like" evidence="2">
    <location>
        <begin position="614"/>
        <end position="861"/>
    </location>
</feature>
<dbReference type="InterPro" id="IPR020014">
    <property type="entry name" value="Decahaem_cyt-c_OmcA/MtrC"/>
</dbReference>
<evidence type="ECO:0000313" key="4">
    <source>
        <dbReference type="Proteomes" id="UP001295463"/>
    </source>
</evidence>
<dbReference type="Pfam" id="PF22113">
    <property type="entry name" value="Mtrc-MtrF_II-IV_dom"/>
    <property type="match status" value="2"/>
</dbReference>
<dbReference type="Gene3D" id="1.10.720.180">
    <property type="match status" value="2"/>
</dbReference>
<name>A0ABN8HH58_9BACT</name>
<dbReference type="RefSeq" id="WP_305731147.1">
    <property type="nucleotide sequence ID" value="NZ_OW150024.1"/>
</dbReference>
<evidence type="ECO:0000313" key="3">
    <source>
        <dbReference type="EMBL" id="CAH2030195.1"/>
    </source>
</evidence>
<evidence type="ECO:0000259" key="2">
    <source>
        <dbReference type="Pfam" id="PF22113"/>
    </source>
</evidence>
<proteinExistence type="predicted"/>
<dbReference type="NCBIfam" id="TIGR03507">
    <property type="entry name" value="decahem_SO1788"/>
    <property type="match status" value="1"/>
</dbReference>
<feature type="signal peptide" evidence="1">
    <location>
        <begin position="1"/>
        <end position="21"/>
    </location>
</feature>
<dbReference type="SUPFAM" id="SSF48695">
    <property type="entry name" value="Multiheme cytochromes"/>
    <property type="match status" value="2"/>
</dbReference>
<dbReference type="EMBL" id="OW150024">
    <property type="protein sequence ID" value="CAH2030195.1"/>
    <property type="molecule type" value="Genomic_DNA"/>
</dbReference>
<dbReference type="Proteomes" id="UP001295463">
    <property type="component" value="Chromosome"/>
</dbReference>
<feature type="chain" id="PRO_5045238667" evidence="1">
    <location>
        <begin position="22"/>
        <end position="862"/>
    </location>
</feature>
<accession>A0ABN8HH58</accession>
<keyword evidence="1" id="KW-0732">Signal</keyword>